<dbReference type="EMBL" id="JAIQCV010000005">
    <property type="protein sequence ID" value="KAH1096649.1"/>
    <property type="molecule type" value="Genomic_DNA"/>
</dbReference>
<dbReference type="Proteomes" id="UP000828251">
    <property type="component" value="Unassembled WGS sequence"/>
</dbReference>
<accession>A0A9D4A8H5</accession>
<keyword evidence="3" id="KW-1185">Reference proteome</keyword>
<feature type="region of interest" description="Disordered" evidence="1">
    <location>
        <begin position="186"/>
        <end position="205"/>
    </location>
</feature>
<feature type="compositionally biased region" description="Basic and acidic residues" evidence="1">
    <location>
        <begin position="186"/>
        <end position="195"/>
    </location>
</feature>
<organism evidence="2 3">
    <name type="scientific">Gossypium stocksii</name>
    <dbReference type="NCBI Taxonomy" id="47602"/>
    <lineage>
        <taxon>Eukaryota</taxon>
        <taxon>Viridiplantae</taxon>
        <taxon>Streptophyta</taxon>
        <taxon>Embryophyta</taxon>
        <taxon>Tracheophyta</taxon>
        <taxon>Spermatophyta</taxon>
        <taxon>Magnoliopsida</taxon>
        <taxon>eudicotyledons</taxon>
        <taxon>Gunneridae</taxon>
        <taxon>Pentapetalae</taxon>
        <taxon>rosids</taxon>
        <taxon>malvids</taxon>
        <taxon>Malvales</taxon>
        <taxon>Malvaceae</taxon>
        <taxon>Malvoideae</taxon>
        <taxon>Gossypium</taxon>
    </lineage>
</organism>
<evidence type="ECO:0000256" key="1">
    <source>
        <dbReference type="SAM" id="MobiDB-lite"/>
    </source>
</evidence>
<dbReference type="AlphaFoldDB" id="A0A9D4A8H5"/>
<feature type="compositionally biased region" description="Acidic residues" evidence="1">
    <location>
        <begin position="196"/>
        <end position="205"/>
    </location>
</feature>
<comment type="caution">
    <text evidence="2">The sequence shown here is derived from an EMBL/GenBank/DDBJ whole genome shotgun (WGS) entry which is preliminary data.</text>
</comment>
<proteinExistence type="predicted"/>
<reference evidence="2 3" key="1">
    <citation type="journal article" date="2021" name="Plant Biotechnol. J.">
        <title>Multi-omics assisted identification of the key and species-specific regulatory components of drought-tolerant mechanisms in Gossypium stocksii.</title>
        <authorList>
            <person name="Yu D."/>
            <person name="Ke L."/>
            <person name="Zhang D."/>
            <person name="Wu Y."/>
            <person name="Sun Y."/>
            <person name="Mei J."/>
            <person name="Sun J."/>
            <person name="Sun Y."/>
        </authorList>
    </citation>
    <scope>NUCLEOTIDE SEQUENCE [LARGE SCALE GENOMIC DNA]</scope>
    <source>
        <strain evidence="3">cv. E1</strain>
        <tissue evidence="2">Leaf</tissue>
    </source>
</reference>
<evidence type="ECO:0000313" key="3">
    <source>
        <dbReference type="Proteomes" id="UP000828251"/>
    </source>
</evidence>
<evidence type="ECO:0000313" key="2">
    <source>
        <dbReference type="EMBL" id="KAH1096649.1"/>
    </source>
</evidence>
<sequence>MDDDVYRYLLEQHRNKQRPSQAQDVSTNQYSYDHKLGDYDYSSELPCELDLYKSFLRDLEFQANLEEFQKQVDRLDELLQKQIEVETPLEEAVHDVSNFNPKDQRLAQIRHEVALDVDVMPVKDKVISSESTKGHFRQLFVLGSMQSSEIFPDIARLVDTRSKTNLRDYTWKNKLGMPQFPTTKYEAKAKSSKIEIEEDPEEDPE</sequence>
<protein>
    <submittedName>
        <fullName evidence="2">Uncharacterized protein</fullName>
    </submittedName>
</protein>
<gene>
    <name evidence="2" type="ORF">J1N35_013570</name>
</gene>
<name>A0A9D4A8H5_9ROSI</name>